<proteinExistence type="predicted"/>
<evidence type="ECO:0000313" key="3">
    <source>
        <dbReference type="Proteomes" id="UP001607302"/>
    </source>
</evidence>
<gene>
    <name evidence="2" type="ORF">V1478_004052</name>
</gene>
<name>A0ABD2BP50_VESSQ</name>
<keyword evidence="3" id="KW-1185">Reference proteome</keyword>
<feature type="region of interest" description="Disordered" evidence="1">
    <location>
        <begin position="33"/>
        <end position="68"/>
    </location>
</feature>
<sequence length="68" mass="7840">MEGYLQDGSCEEERGRGMQGLIDTSAYSWRSLANDGDDDDDYDYYYDHYDDDNDDDDDDDDDDEDAAT</sequence>
<dbReference type="Proteomes" id="UP001607302">
    <property type="component" value="Unassembled WGS sequence"/>
</dbReference>
<protein>
    <submittedName>
        <fullName evidence="2">Uncharacterized protein</fullName>
    </submittedName>
</protein>
<reference evidence="2 3" key="1">
    <citation type="journal article" date="2024" name="Ann. Entomol. Soc. Am.">
        <title>Genomic analyses of the southern and eastern yellowjacket wasps (Hymenoptera: Vespidae) reveal evolutionary signatures of social life.</title>
        <authorList>
            <person name="Catto M.A."/>
            <person name="Caine P.B."/>
            <person name="Orr S.E."/>
            <person name="Hunt B.G."/>
            <person name="Goodisman M.A.D."/>
        </authorList>
    </citation>
    <scope>NUCLEOTIDE SEQUENCE [LARGE SCALE GENOMIC DNA]</scope>
    <source>
        <strain evidence="2">233</strain>
        <tissue evidence="2">Head and thorax</tissue>
    </source>
</reference>
<evidence type="ECO:0000256" key="1">
    <source>
        <dbReference type="SAM" id="MobiDB-lite"/>
    </source>
</evidence>
<comment type="caution">
    <text evidence="2">The sequence shown here is derived from an EMBL/GenBank/DDBJ whole genome shotgun (WGS) entry which is preliminary data.</text>
</comment>
<accession>A0ABD2BP50</accession>
<dbReference type="AlphaFoldDB" id="A0ABD2BP50"/>
<evidence type="ECO:0000313" key="2">
    <source>
        <dbReference type="EMBL" id="KAL2734354.1"/>
    </source>
</evidence>
<organism evidence="2 3">
    <name type="scientific">Vespula squamosa</name>
    <name type="common">Southern yellow jacket</name>
    <name type="synonym">Wasp</name>
    <dbReference type="NCBI Taxonomy" id="30214"/>
    <lineage>
        <taxon>Eukaryota</taxon>
        <taxon>Metazoa</taxon>
        <taxon>Ecdysozoa</taxon>
        <taxon>Arthropoda</taxon>
        <taxon>Hexapoda</taxon>
        <taxon>Insecta</taxon>
        <taxon>Pterygota</taxon>
        <taxon>Neoptera</taxon>
        <taxon>Endopterygota</taxon>
        <taxon>Hymenoptera</taxon>
        <taxon>Apocrita</taxon>
        <taxon>Aculeata</taxon>
        <taxon>Vespoidea</taxon>
        <taxon>Vespidae</taxon>
        <taxon>Vespinae</taxon>
        <taxon>Vespula</taxon>
    </lineage>
</organism>
<dbReference type="EMBL" id="JAUDFV010000074">
    <property type="protein sequence ID" value="KAL2734354.1"/>
    <property type="molecule type" value="Genomic_DNA"/>
</dbReference>
<feature type="compositionally biased region" description="Acidic residues" evidence="1">
    <location>
        <begin position="35"/>
        <end position="68"/>
    </location>
</feature>